<evidence type="ECO:0000313" key="3">
    <source>
        <dbReference type="Proteomes" id="UP001497457"/>
    </source>
</evidence>
<organism evidence="2 3">
    <name type="scientific">Urochloa decumbens</name>
    <dbReference type="NCBI Taxonomy" id="240449"/>
    <lineage>
        <taxon>Eukaryota</taxon>
        <taxon>Viridiplantae</taxon>
        <taxon>Streptophyta</taxon>
        <taxon>Embryophyta</taxon>
        <taxon>Tracheophyta</taxon>
        <taxon>Spermatophyta</taxon>
        <taxon>Magnoliopsida</taxon>
        <taxon>Liliopsida</taxon>
        <taxon>Poales</taxon>
        <taxon>Poaceae</taxon>
        <taxon>PACMAD clade</taxon>
        <taxon>Panicoideae</taxon>
        <taxon>Panicodae</taxon>
        <taxon>Paniceae</taxon>
        <taxon>Melinidinae</taxon>
        <taxon>Urochloa</taxon>
    </lineage>
</organism>
<evidence type="ECO:0000256" key="1">
    <source>
        <dbReference type="SAM" id="Coils"/>
    </source>
</evidence>
<name>A0ABC9HB75_9POAL</name>
<accession>A0ABC9HB75</accession>
<protein>
    <submittedName>
        <fullName evidence="2">Uncharacterized protein</fullName>
    </submittedName>
</protein>
<keyword evidence="3" id="KW-1185">Reference proteome</keyword>
<evidence type="ECO:0000313" key="2">
    <source>
        <dbReference type="EMBL" id="CAM0151240.1"/>
    </source>
</evidence>
<dbReference type="EMBL" id="CAXIPR030004510">
    <property type="protein sequence ID" value="CAM0151240.1"/>
    <property type="molecule type" value="Genomic_DNA"/>
</dbReference>
<reference evidence="2 3" key="1">
    <citation type="submission" date="2024-10" db="EMBL/GenBank/DDBJ databases">
        <authorList>
            <person name="Ryan C."/>
        </authorList>
    </citation>
    <scope>NUCLEOTIDE SEQUENCE [LARGE SCALE GENOMIC DNA]</scope>
</reference>
<sequence length="188" mass="22217">MREVGARSRAMAAPRRRSLRLMRKEELSACASEQDLILMLKREERALRDLQRLARLAESMAGWQAADTKYHRPEAAEEPRPPVLAGMKRRRTVTQPAEKTKRKKVIKTRVPLERIEYMVLNRHRRNPHQGICDDLQVGKRSRRFRENYARRMAIANKYFEYQDALIKQFRDKGYADDYTEVTDNEEGN</sequence>
<dbReference type="Proteomes" id="UP001497457">
    <property type="component" value="Unassembled WGS sequence"/>
</dbReference>
<proteinExistence type="predicted"/>
<comment type="caution">
    <text evidence="2">The sequence shown here is derived from an EMBL/GenBank/DDBJ whole genome shotgun (WGS) entry which is preliminary data.</text>
</comment>
<keyword evidence="1" id="KW-0175">Coiled coil</keyword>
<feature type="coiled-coil region" evidence="1">
    <location>
        <begin position="33"/>
        <end position="60"/>
    </location>
</feature>
<dbReference type="AlphaFoldDB" id="A0ABC9HB75"/>
<gene>
    <name evidence="2" type="ORF">URODEC1_LOCUS124236</name>
</gene>